<gene>
    <name evidence="1" type="ORF">QBC34DRAFT_380846</name>
</gene>
<sequence>MVSFEEQSALSLPTGYYSTPHVMTGDPVRLWIITSDVYKFTVGPEKRQFVIHAALVADQSPAFDRFVNSETTFILLTQYAYTGDYSVQESSPLPRAHKLTAMRYLPNPRTQEVLIPVGAASTTWPNFAARSASDLFATLPARGGPVQAQPASQAVGAVTNNPQANAGSQTTKTHPTFLHTTKLWDALRDEDNILLVHAHVYIFADCYGLEGLANLALRKLAGNLQEIKMTEETIGKITGLVEDCFADLTPPHLRSLVLLFVASKASDLWADDRFQDVLRSNTDLSTALLELLIQG</sequence>
<dbReference type="AlphaFoldDB" id="A0AAV9GLE6"/>
<dbReference type="EMBL" id="MU865940">
    <property type="protein sequence ID" value="KAK4448997.1"/>
    <property type="molecule type" value="Genomic_DNA"/>
</dbReference>
<comment type="caution">
    <text evidence="1">The sequence shown here is derived from an EMBL/GenBank/DDBJ whole genome shotgun (WGS) entry which is preliminary data.</text>
</comment>
<evidence type="ECO:0008006" key="3">
    <source>
        <dbReference type="Google" id="ProtNLM"/>
    </source>
</evidence>
<proteinExistence type="predicted"/>
<reference evidence="1" key="1">
    <citation type="journal article" date="2023" name="Mol. Phylogenet. Evol.">
        <title>Genome-scale phylogeny and comparative genomics of the fungal order Sordariales.</title>
        <authorList>
            <person name="Hensen N."/>
            <person name="Bonometti L."/>
            <person name="Westerberg I."/>
            <person name="Brannstrom I.O."/>
            <person name="Guillou S."/>
            <person name="Cros-Aarteil S."/>
            <person name="Calhoun S."/>
            <person name="Haridas S."/>
            <person name="Kuo A."/>
            <person name="Mondo S."/>
            <person name="Pangilinan J."/>
            <person name="Riley R."/>
            <person name="LaButti K."/>
            <person name="Andreopoulos B."/>
            <person name="Lipzen A."/>
            <person name="Chen C."/>
            <person name="Yan M."/>
            <person name="Daum C."/>
            <person name="Ng V."/>
            <person name="Clum A."/>
            <person name="Steindorff A."/>
            <person name="Ohm R.A."/>
            <person name="Martin F."/>
            <person name="Silar P."/>
            <person name="Natvig D.O."/>
            <person name="Lalanne C."/>
            <person name="Gautier V."/>
            <person name="Ament-Velasquez S.L."/>
            <person name="Kruys A."/>
            <person name="Hutchinson M.I."/>
            <person name="Powell A.J."/>
            <person name="Barry K."/>
            <person name="Miller A.N."/>
            <person name="Grigoriev I.V."/>
            <person name="Debuchy R."/>
            <person name="Gladieux P."/>
            <person name="Hiltunen Thoren M."/>
            <person name="Johannesson H."/>
        </authorList>
    </citation>
    <scope>NUCLEOTIDE SEQUENCE</scope>
    <source>
        <strain evidence="1">PSN243</strain>
    </source>
</reference>
<dbReference type="CDD" id="cd14733">
    <property type="entry name" value="BACK"/>
    <property type="match status" value="1"/>
</dbReference>
<evidence type="ECO:0000313" key="1">
    <source>
        <dbReference type="EMBL" id="KAK4448997.1"/>
    </source>
</evidence>
<name>A0AAV9GLE6_9PEZI</name>
<protein>
    <recommendedName>
        <fullName evidence="3">BTB domain-containing protein</fullName>
    </recommendedName>
</protein>
<organism evidence="1 2">
    <name type="scientific">Podospora aff. communis PSN243</name>
    <dbReference type="NCBI Taxonomy" id="3040156"/>
    <lineage>
        <taxon>Eukaryota</taxon>
        <taxon>Fungi</taxon>
        <taxon>Dikarya</taxon>
        <taxon>Ascomycota</taxon>
        <taxon>Pezizomycotina</taxon>
        <taxon>Sordariomycetes</taxon>
        <taxon>Sordariomycetidae</taxon>
        <taxon>Sordariales</taxon>
        <taxon>Podosporaceae</taxon>
        <taxon>Podospora</taxon>
    </lineage>
</organism>
<keyword evidence="2" id="KW-1185">Reference proteome</keyword>
<dbReference type="Proteomes" id="UP001321760">
    <property type="component" value="Unassembled WGS sequence"/>
</dbReference>
<accession>A0AAV9GLE6</accession>
<dbReference type="PANTHER" id="PTHR47843">
    <property type="entry name" value="BTB DOMAIN-CONTAINING PROTEIN-RELATED"/>
    <property type="match status" value="1"/>
</dbReference>
<reference evidence="1" key="2">
    <citation type="submission" date="2023-05" db="EMBL/GenBank/DDBJ databases">
        <authorList>
            <consortium name="Lawrence Berkeley National Laboratory"/>
            <person name="Steindorff A."/>
            <person name="Hensen N."/>
            <person name="Bonometti L."/>
            <person name="Westerberg I."/>
            <person name="Brannstrom I.O."/>
            <person name="Guillou S."/>
            <person name="Cros-Aarteil S."/>
            <person name="Calhoun S."/>
            <person name="Haridas S."/>
            <person name="Kuo A."/>
            <person name="Mondo S."/>
            <person name="Pangilinan J."/>
            <person name="Riley R."/>
            <person name="Labutti K."/>
            <person name="Andreopoulos B."/>
            <person name="Lipzen A."/>
            <person name="Chen C."/>
            <person name="Yanf M."/>
            <person name="Daum C."/>
            <person name="Ng V."/>
            <person name="Clum A."/>
            <person name="Ohm R."/>
            <person name="Martin F."/>
            <person name="Silar P."/>
            <person name="Natvig D."/>
            <person name="Lalanne C."/>
            <person name="Gautier V."/>
            <person name="Ament-Velasquez S.L."/>
            <person name="Kruys A."/>
            <person name="Hutchinson M.I."/>
            <person name="Powell A.J."/>
            <person name="Barry K."/>
            <person name="Miller A.N."/>
            <person name="Grigoriev I.V."/>
            <person name="Debuchy R."/>
            <person name="Gladieux P."/>
            <person name="Thoren M.H."/>
            <person name="Johannesson H."/>
        </authorList>
    </citation>
    <scope>NUCLEOTIDE SEQUENCE</scope>
    <source>
        <strain evidence="1">PSN243</strain>
    </source>
</reference>
<evidence type="ECO:0000313" key="2">
    <source>
        <dbReference type="Proteomes" id="UP001321760"/>
    </source>
</evidence>